<dbReference type="Pfam" id="PF07811">
    <property type="entry name" value="TadE"/>
    <property type="match status" value="1"/>
</dbReference>
<reference evidence="4 5" key="1">
    <citation type="submission" date="2018-09" db="EMBL/GenBank/DDBJ databases">
        <title>Streptomyces sp. nov. DS1-2, an endophytic actinomycete isolated from roots of Dendrobium scabrilingue.</title>
        <authorList>
            <person name="Kuncharoen N."/>
            <person name="Kudo T."/>
            <person name="Ohkuma M."/>
            <person name="Yuki M."/>
            <person name="Tanasupawat S."/>
        </authorList>
    </citation>
    <scope>NUCLEOTIDE SEQUENCE [LARGE SCALE GENOMIC DNA]</scope>
    <source>
        <strain evidence="2 5">AZ1-7</strain>
        <strain evidence="3 4">DS1-2</strain>
    </source>
</reference>
<dbReference type="AlphaFoldDB" id="A0A3A9WGY8"/>
<dbReference type="EMBL" id="RBDX01000003">
    <property type="protein sequence ID" value="RKN11573.1"/>
    <property type="molecule type" value="Genomic_DNA"/>
</dbReference>
<proteinExistence type="predicted"/>
<evidence type="ECO:0000313" key="5">
    <source>
        <dbReference type="Proteomes" id="UP000275024"/>
    </source>
</evidence>
<dbReference type="RefSeq" id="WP_120695293.1">
    <property type="nucleotide sequence ID" value="NZ_RBDX01000003.1"/>
</dbReference>
<organism evidence="2 5">
    <name type="scientific">Streptomyces radicis</name>
    <dbReference type="NCBI Taxonomy" id="1750517"/>
    <lineage>
        <taxon>Bacteria</taxon>
        <taxon>Bacillati</taxon>
        <taxon>Actinomycetota</taxon>
        <taxon>Actinomycetes</taxon>
        <taxon>Kitasatosporales</taxon>
        <taxon>Streptomycetaceae</taxon>
        <taxon>Streptomyces</taxon>
    </lineage>
</organism>
<dbReference type="Proteomes" id="UP000268652">
    <property type="component" value="Unassembled WGS sequence"/>
</dbReference>
<name>A0A3A9WGY8_9ACTN</name>
<sequence length="132" mass="13555">MNDPGDRGAASTQLVVLTPVLMLLTLLSVQCALAWHAQHIAQAAASRALADTRAAQGTKTTGAATARATLDAAGGRVLHDPTVRVHRTPTSASVDIHGNVLPVVPGLDLTVRGHAEGPVERFLTPGDEATDG</sequence>
<evidence type="ECO:0000313" key="4">
    <source>
        <dbReference type="Proteomes" id="UP000268652"/>
    </source>
</evidence>
<evidence type="ECO:0000313" key="2">
    <source>
        <dbReference type="EMBL" id="RKN11573.1"/>
    </source>
</evidence>
<dbReference type="EMBL" id="RBDY01000002">
    <property type="protein sequence ID" value="RKN26409.1"/>
    <property type="molecule type" value="Genomic_DNA"/>
</dbReference>
<dbReference type="Proteomes" id="UP000275024">
    <property type="component" value="Unassembled WGS sequence"/>
</dbReference>
<gene>
    <name evidence="3" type="ORF">D7318_03145</name>
    <name evidence="2" type="ORF">D7319_06515</name>
</gene>
<protein>
    <submittedName>
        <fullName evidence="2">Pilus assembly protein</fullName>
    </submittedName>
</protein>
<comment type="caution">
    <text evidence="2">The sequence shown here is derived from an EMBL/GenBank/DDBJ whole genome shotgun (WGS) entry which is preliminary data.</text>
</comment>
<evidence type="ECO:0000313" key="3">
    <source>
        <dbReference type="EMBL" id="RKN26409.1"/>
    </source>
</evidence>
<dbReference type="InterPro" id="IPR012495">
    <property type="entry name" value="TadE-like_dom"/>
</dbReference>
<accession>A0A3A9WGY8</accession>
<evidence type="ECO:0000259" key="1">
    <source>
        <dbReference type="Pfam" id="PF07811"/>
    </source>
</evidence>
<feature type="domain" description="TadE-like" evidence="1">
    <location>
        <begin position="8"/>
        <end position="48"/>
    </location>
</feature>
<keyword evidence="4" id="KW-1185">Reference proteome</keyword>
<dbReference type="OrthoDB" id="4338227at2"/>